<accession>A0A4U5P7R7</accession>
<reference evidence="2" key="2">
    <citation type="journal article" date="2015" name="Genome Biol.">
        <title>Comparative genomics of Steinernema reveals deeply conserved gene regulatory networks.</title>
        <authorList>
            <person name="Dillman A.R."/>
            <person name="Macchietto M."/>
            <person name="Porter C.F."/>
            <person name="Rogers A."/>
            <person name="Williams B."/>
            <person name="Antoshechkin I."/>
            <person name="Lee M.M."/>
            <person name="Goodwin Z."/>
            <person name="Lu X."/>
            <person name="Lewis E.E."/>
            <person name="Goodrich-Blair H."/>
            <person name="Stock S.P."/>
            <person name="Adams B.J."/>
            <person name="Sternberg P.W."/>
            <person name="Mortazavi A."/>
        </authorList>
    </citation>
    <scope>NUCLEOTIDE SEQUENCE [LARGE SCALE GENOMIC DNA]</scope>
    <source>
        <strain evidence="2">ALL</strain>
    </source>
</reference>
<keyword evidence="1" id="KW-0472">Membrane</keyword>
<sequence length="267" mass="29716">MLTSVALFEFFLIFFASSFTLVLVFSIFQTDYLKKRANAIVTGILVVNAIQGLIGAVHSIYWILYAHGFLPYNHSSKLFSTISSFFLLSASSAFDWFNIGIILKRITLLIFPLKKQLKIATTTVILFVVSVATIFGTVGFSIIYLVDPTNVLQDTIPQGCFSVGCGISHPPISKIFLVDFPIASTVIVITLGIFLLVLLKHNNIQLSKNIRMVSRSPLTHGFQGNIIAKYIFIFHAVFLLFPYSVDLALYVLKLPNISTYEACDPRS</sequence>
<organism evidence="2">
    <name type="scientific">Steinernema carpocapsae</name>
    <name type="common">Entomopathogenic nematode</name>
    <dbReference type="NCBI Taxonomy" id="34508"/>
    <lineage>
        <taxon>Eukaryota</taxon>
        <taxon>Metazoa</taxon>
        <taxon>Ecdysozoa</taxon>
        <taxon>Nematoda</taxon>
        <taxon>Chromadorea</taxon>
        <taxon>Rhabditida</taxon>
        <taxon>Tylenchina</taxon>
        <taxon>Panagrolaimomorpha</taxon>
        <taxon>Strongyloidoidea</taxon>
        <taxon>Steinernematidae</taxon>
        <taxon>Steinernema</taxon>
    </lineage>
</organism>
<feature type="transmembrane region" description="Helical" evidence="1">
    <location>
        <begin position="84"/>
        <end position="103"/>
    </location>
</feature>
<gene>
    <name evidence="2" type="ORF">L596_006983</name>
</gene>
<proteinExistence type="predicted"/>
<evidence type="ECO:0000256" key="1">
    <source>
        <dbReference type="SAM" id="Phobius"/>
    </source>
</evidence>
<comment type="caution">
    <text evidence="2">The sequence shown here is derived from an EMBL/GenBank/DDBJ whole genome shotgun (WGS) entry which is preliminary data.</text>
</comment>
<reference evidence="2" key="3">
    <citation type="journal article" date="2019" name="G3 (Bethesda)">
        <title>Hybrid Assembly of the Genome of the Entomopathogenic Nematode Steinernema carpocapsae Identifies the X-Chromosome.</title>
        <authorList>
            <person name="Serra L."/>
            <person name="Macchietto M."/>
            <person name="Macias-Munoz A."/>
            <person name="McGill C.J."/>
            <person name="Rodriguez I.M."/>
            <person name="Rodriguez B."/>
            <person name="Murad R."/>
            <person name="Mortazavi A."/>
        </authorList>
    </citation>
    <scope>NUCLEOTIDE SEQUENCE</scope>
    <source>
        <strain evidence="2">ALL</strain>
    </source>
</reference>
<dbReference type="AlphaFoldDB" id="A0A4U5P7R7"/>
<feature type="transmembrane region" description="Helical" evidence="1">
    <location>
        <begin position="220"/>
        <end position="245"/>
    </location>
</feature>
<feature type="transmembrane region" description="Helical" evidence="1">
    <location>
        <begin position="124"/>
        <end position="146"/>
    </location>
</feature>
<reference evidence="2" key="1">
    <citation type="submission" date="2013-11" db="EMBL/GenBank/DDBJ databases">
        <authorList>
            <person name="Sternberg P."/>
            <person name="Dillman A."/>
            <person name="Macchietto M."/>
        </authorList>
    </citation>
    <scope>NUCLEOTIDE SEQUENCE</scope>
    <source>
        <strain evidence="2">ALL</strain>
    </source>
</reference>
<dbReference type="EMBL" id="AZBU02000002">
    <property type="protein sequence ID" value="TKR92302.1"/>
    <property type="molecule type" value="Genomic_DNA"/>
</dbReference>
<feature type="transmembrane region" description="Helical" evidence="1">
    <location>
        <begin position="40"/>
        <end position="64"/>
    </location>
</feature>
<feature type="transmembrane region" description="Helical" evidence="1">
    <location>
        <begin position="180"/>
        <end position="199"/>
    </location>
</feature>
<name>A0A4U5P7R7_STECR</name>
<keyword evidence="1" id="KW-1133">Transmembrane helix</keyword>
<dbReference type="OrthoDB" id="5897437at2759"/>
<evidence type="ECO:0000313" key="2">
    <source>
        <dbReference type="EMBL" id="TKR92302.1"/>
    </source>
</evidence>
<protein>
    <submittedName>
        <fullName evidence="2">Uncharacterized protein</fullName>
    </submittedName>
</protein>
<keyword evidence="1" id="KW-0812">Transmembrane</keyword>
<feature type="transmembrane region" description="Helical" evidence="1">
    <location>
        <begin position="6"/>
        <end position="28"/>
    </location>
</feature>